<dbReference type="PANTHER" id="PTHR46398:SF8">
    <property type="entry name" value="FUNGAL LIPASE-LIKE DOMAIN-CONTAINING PROTEIN"/>
    <property type="match status" value="1"/>
</dbReference>
<dbReference type="AlphaFoldDB" id="A0AAP0NST0"/>
<reference evidence="2 3" key="1">
    <citation type="submission" date="2024-01" db="EMBL/GenBank/DDBJ databases">
        <title>Genome assemblies of Stephania.</title>
        <authorList>
            <person name="Yang L."/>
        </authorList>
    </citation>
    <scope>NUCLEOTIDE SEQUENCE [LARGE SCALE GENOMIC DNA]</scope>
    <source>
        <strain evidence="2">YNDBR</strain>
        <tissue evidence="2">Leaf</tissue>
    </source>
</reference>
<dbReference type="Pfam" id="PF01764">
    <property type="entry name" value="Lipase_3"/>
    <property type="match status" value="1"/>
</dbReference>
<dbReference type="GO" id="GO:0006629">
    <property type="term" value="P:lipid metabolic process"/>
    <property type="evidence" value="ECO:0007669"/>
    <property type="project" value="InterPro"/>
</dbReference>
<feature type="domain" description="Fungal lipase-type" evidence="1">
    <location>
        <begin position="117"/>
        <end position="182"/>
    </location>
</feature>
<keyword evidence="3" id="KW-1185">Reference proteome</keyword>
<dbReference type="InterPro" id="IPR029058">
    <property type="entry name" value="AB_hydrolase_fold"/>
</dbReference>
<evidence type="ECO:0000313" key="3">
    <source>
        <dbReference type="Proteomes" id="UP001420932"/>
    </source>
</evidence>
<evidence type="ECO:0000259" key="1">
    <source>
        <dbReference type="Pfam" id="PF01764"/>
    </source>
</evidence>
<dbReference type="PANTHER" id="PTHR46398">
    <property type="entry name" value="ALPHA/BETA-HYDROLASES SUPERFAMILY PROTEIN"/>
    <property type="match status" value="1"/>
</dbReference>
<comment type="caution">
    <text evidence="2">The sequence shown here is derived from an EMBL/GenBank/DDBJ whole genome shotgun (WGS) entry which is preliminary data.</text>
</comment>
<organism evidence="2 3">
    <name type="scientific">Stephania yunnanensis</name>
    <dbReference type="NCBI Taxonomy" id="152371"/>
    <lineage>
        <taxon>Eukaryota</taxon>
        <taxon>Viridiplantae</taxon>
        <taxon>Streptophyta</taxon>
        <taxon>Embryophyta</taxon>
        <taxon>Tracheophyta</taxon>
        <taxon>Spermatophyta</taxon>
        <taxon>Magnoliopsida</taxon>
        <taxon>Ranunculales</taxon>
        <taxon>Menispermaceae</taxon>
        <taxon>Menispermoideae</taxon>
        <taxon>Cissampelideae</taxon>
        <taxon>Stephania</taxon>
    </lineage>
</organism>
<evidence type="ECO:0000313" key="2">
    <source>
        <dbReference type="EMBL" id="KAK9115226.1"/>
    </source>
</evidence>
<sequence length="189" mass="20568">MLTKSNHHHHQTASLNPDWVIKRATYEHTQGRVPPYMIYVDHDNKEIILAVRGLNLINNADYKVLLDNRRGISGGSRWALPWADGRRVIRAPRSVEGRKVAVGGRGGDAAAVVGGERAEYEVVFVGHSLGSGVAALAAMVVANCWELLGGVPRNKVRCYAVAPVRCVSRGLAEKYADVIQSVALQVLLP</sequence>
<accession>A0AAP0NST0</accession>
<dbReference type="Proteomes" id="UP001420932">
    <property type="component" value="Unassembled WGS sequence"/>
</dbReference>
<dbReference type="Gene3D" id="3.40.50.1820">
    <property type="entry name" value="alpha/beta hydrolase"/>
    <property type="match status" value="1"/>
</dbReference>
<gene>
    <name evidence="2" type="ORF">Syun_022023</name>
</gene>
<dbReference type="InterPro" id="IPR002921">
    <property type="entry name" value="Fungal_lipase-type"/>
</dbReference>
<proteinExistence type="predicted"/>
<dbReference type="SUPFAM" id="SSF53474">
    <property type="entry name" value="alpha/beta-Hydrolases"/>
    <property type="match status" value="1"/>
</dbReference>
<name>A0AAP0NST0_9MAGN</name>
<protein>
    <recommendedName>
        <fullName evidence="1">Fungal lipase-type domain-containing protein</fullName>
    </recommendedName>
</protein>
<dbReference type="EMBL" id="JBBNAF010000009">
    <property type="protein sequence ID" value="KAK9115226.1"/>
    <property type="molecule type" value="Genomic_DNA"/>
</dbReference>